<dbReference type="EMBL" id="CP034841">
    <property type="protein sequence ID" value="QBF34888.1"/>
    <property type="molecule type" value="Genomic_DNA"/>
</dbReference>
<evidence type="ECO:0000256" key="9">
    <source>
        <dbReference type="PIRSR" id="PIRSR000114-2"/>
    </source>
</evidence>
<dbReference type="GO" id="GO:0046168">
    <property type="term" value="P:glycerol-3-phosphate catabolic process"/>
    <property type="evidence" value="ECO:0007669"/>
    <property type="project" value="InterPro"/>
</dbReference>
<dbReference type="SUPFAM" id="SSF51735">
    <property type="entry name" value="NAD(P)-binding Rossmann-fold domains"/>
    <property type="match status" value="1"/>
</dbReference>
<dbReference type="InterPro" id="IPR013328">
    <property type="entry name" value="6PGD_dom2"/>
</dbReference>
<gene>
    <name evidence="15" type="ORF">EG856_03120</name>
</gene>
<accession>A0A4P6MMX8</accession>
<name>A0A4P6MMX8_9BACT</name>
<feature type="binding site" evidence="10">
    <location>
        <position position="282"/>
    </location>
    <ligand>
        <name>NAD(+)</name>
        <dbReference type="ChEBI" id="CHEBI:57540"/>
    </ligand>
</feature>
<evidence type="ECO:0000256" key="3">
    <source>
        <dbReference type="ARBA" id="ARBA00023002"/>
    </source>
</evidence>
<keyword evidence="5" id="KW-0443">Lipid metabolism</keyword>
<keyword evidence="2" id="KW-0444">Lipid biosynthesis</keyword>
<evidence type="ECO:0000256" key="8">
    <source>
        <dbReference type="PIRSR" id="PIRSR000114-1"/>
    </source>
</evidence>
<dbReference type="EC" id="1.1.1.94" evidence="12"/>
<dbReference type="SUPFAM" id="SSF48179">
    <property type="entry name" value="6-phosphogluconate dehydrogenase C-terminal domain-like"/>
    <property type="match status" value="1"/>
</dbReference>
<evidence type="ECO:0000256" key="11">
    <source>
        <dbReference type="RuleBase" id="RU000437"/>
    </source>
</evidence>
<evidence type="ECO:0000256" key="12">
    <source>
        <dbReference type="RuleBase" id="RU000439"/>
    </source>
</evidence>
<dbReference type="OrthoDB" id="9812273at2"/>
<dbReference type="PANTHER" id="PTHR11728:SF1">
    <property type="entry name" value="GLYCEROL-3-PHOSPHATE DEHYDROGENASE [NAD(+)] 2, CHLOROPLASTIC"/>
    <property type="match status" value="1"/>
</dbReference>
<dbReference type="InterPro" id="IPR008927">
    <property type="entry name" value="6-PGluconate_DH-like_C_sf"/>
</dbReference>
<dbReference type="KEGG" id="mphi:EG856_03120"/>
<dbReference type="GO" id="GO:0005829">
    <property type="term" value="C:cytosol"/>
    <property type="evidence" value="ECO:0007669"/>
    <property type="project" value="TreeGrafter"/>
</dbReference>
<proteinExistence type="inferred from homology"/>
<protein>
    <recommendedName>
        <fullName evidence="12">Glycerol-3-phosphate dehydrogenase</fullName>
        <ecNumber evidence="12">1.1.1.94</ecNumber>
    </recommendedName>
</protein>
<dbReference type="GO" id="GO:0008654">
    <property type="term" value="P:phospholipid biosynthetic process"/>
    <property type="evidence" value="ECO:0007669"/>
    <property type="project" value="UniProtKB-KW"/>
</dbReference>
<dbReference type="Gene3D" id="3.40.50.720">
    <property type="entry name" value="NAD(P)-binding Rossmann-like Domain"/>
    <property type="match status" value="1"/>
</dbReference>
<evidence type="ECO:0000256" key="10">
    <source>
        <dbReference type="PIRSR" id="PIRSR000114-3"/>
    </source>
</evidence>
<evidence type="ECO:0000259" key="13">
    <source>
        <dbReference type="Pfam" id="PF01210"/>
    </source>
</evidence>
<dbReference type="PIRSF" id="PIRSF000114">
    <property type="entry name" value="Glycerol-3-P_dh"/>
    <property type="match status" value="1"/>
</dbReference>
<dbReference type="InterPro" id="IPR036291">
    <property type="entry name" value="NAD(P)-bd_dom_sf"/>
</dbReference>
<feature type="binding site" evidence="10">
    <location>
        <position position="143"/>
    </location>
    <ligand>
        <name>NAD(+)</name>
        <dbReference type="ChEBI" id="CHEBI:57540"/>
    </ligand>
</feature>
<dbReference type="GO" id="GO:0051287">
    <property type="term" value="F:NAD binding"/>
    <property type="evidence" value="ECO:0007669"/>
    <property type="project" value="InterPro"/>
</dbReference>
<feature type="active site" description="Proton acceptor" evidence="8">
    <location>
        <position position="194"/>
    </location>
</feature>
<keyword evidence="6" id="KW-0594">Phospholipid biosynthesis</keyword>
<sequence>MMAKITFIGTGAWASGLANVLSKNNHKIIMWGIDENEIKDINQGLNSKYFANLKFNNPHNLTATANLNLALEDTDLIILAVPSPAIADVISKIKQILKTRKVNVINVSKGIDFNSKKFISELVKDEFGPNLNNFASLIGPSFATEVFQNHHTMINIVGLNSLFLDKVARLFNNDTFKLKINTDEHGSEVFSALKNVLAVGIGISSYLYPSKNLAPALISQGLNEIYLIAKKMFPQTQTTTGYQLAAIGDIVLTCLSTTSRNYSFGLKVGELGVEKSLKLNDKTVEGFNTALILNNMKAELQNLDIPLLNSIIDILLNNKDKEKLLDFYWK</sequence>
<keyword evidence="4 10" id="KW-0520">NAD</keyword>
<evidence type="ECO:0000256" key="7">
    <source>
        <dbReference type="ARBA" id="ARBA00023264"/>
    </source>
</evidence>
<dbReference type="AlphaFoldDB" id="A0A4P6MMX8"/>
<keyword evidence="7" id="KW-1208">Phospholipid metabolism</keyword>
<dbReference type="PRINTS" id="PR00077">
    <property type="entry name" value="GPDHDRGNASE"/>
</dbReference>
<feature type="domain" description="Glycerol-3-phosphate dehydrogenase NAD-dependent N-terminal" evidence="13">
    <location>
        <begin position="4"/>
        <end position="156"/>
    </location>
</feature>
<evidence type="ECO:0000313" key="15">
    <source>
        <dbReference type="EMBL" id="QBF34888.1"/>
    </source>
</evidence>
<feature type="binding site" evidence="10">
    <location>
        <position position="260"/>
    </location>
    <ligand>
        <name>NAD(+)</name>
        <dbReference type="ChEBI" id="CHEBI:57540"/>
    </ligand>
</feature>
<keyword evidence="3 11" id="KW-0560">Oxidoreductase</keyword>
<evidence type="ECO:0000256" key="6">
    <source>
        <dbReference type="ARBA" id="ARBA00023209"/>
    </source>
</evidence>
<dbReference type="PANTHER" id="PTHR11728">
    <property type="entry name" value="GLYCEROL-3-PHOSPHATE DEHYDROGENASE"/>
    <property type="match status" value="1"/>
</dbReference>
<evidence type="ECO:0000256" key="5">
    <source>
        <dbReference type="ARBA" id="ARBA00023098"/>
    </source>
</evidence>
<organism evidence="15 16">
    <name type="scientific">Mycoplasmopsis phocirhinis</name>
    <dbReference type="NCBI Taxonomy" id="142650"/>
    <lineage>
        <taxon>Bacteria</taxon>
        <taxon>Bacillati</taxon>
        <taxon>Mycoplasmatota</taxon>
        <taxon>Mycoplasmoidales</taxon>
        <taxon>Metamycoplasmataceae</taxon>
        <taxon>Mycoplasmopsis</taxon>
    </lineage>
</organism>
<evidence type="ECO:0000259" key="14">
    <source>
        <dbReference type="Pfam" id="PF07479"/>
    </source>
</evidence>
<dbReference type="GO" id="GO:0005975">
    <property type="term" value="P:carbohydrate metabolic process"/>
    <property type="evidence" value="ECO:0007669"/>
    <property type="project" value="InterPro"/>
</dbReference>
<comment type="catalytic activity">
    <reaction evidence="12">
        <text>sn-glycerol 3-phosphate + NADP(+) = dihydroxyacetone phosphate + NADPH + H(+)</text>
        <dbReference type="Rhea" id="RHEA:11096"/>
        <dbReference type="ChEBI" id="CHEBI:15378"/>
        <dbReference type="ChEBI" id="CHEBI:57597"/>
        <dbReference type="ChEBI" id="CHEBI:57642"/>
        <dbReference type="ChEBI" id="CHEBI:57783"/>
        <dbReference type="ChEBI" id="CHEBI:58349"/>
        <dbReference type="EC" id="1.1.1.94"/>
    </reaction>
</comment>
<dbReference type="GO" id="GO:0141153">
    <property type="term" value="F:glycerol-3-phosphate dehydrogenase (NADP+) activity"/>
    <property type="evidence" value="ECO:0007669"/>
    <property type="project" value="RHEA"/>
</dbReference>
<evidence type="ECO:0000256" key="1">
    <source>
        <dbReference type="ARBA" id="ARBA00011009"/>
    </source>
</evidence>
<evidence type="ECO:0000313" key="16">
    <source>
        <dbReference type="Proteomes" id="UP000289326"/>
    </source>
</evidence>
<keyword evidence="16" id="KW-1185">Reference proteome</keyword>
<comment type="similarity">
    <text evidence="1 11">Belongs to the NAD-dependent glycerol-3-phosphate dehydrogenase family.</text>
</comment>
<feature type="binding site" evidence="9">
    <location>
        <begin position="260"/>
        <end position="261"/>
    </location>
    <ligand>
        <name>substrate</name>
    </ligand>
</feature>
<feature type="domain" description="Glycerol-3-phosphate dehydrogenase NAD-dependent C-terminal" evidence="14">
    <location>
        <begin position="183"/>
        <end position="325"/>
    </location>
</feature>
<dbReference type="InterPro" id="IPR006168">
    <property type="entry name" value="G3P_DH_NAD-dep"/>
</dbReference>
<dbReference type="Pfam" id="PF01210">
    <property type="entry name" value="NAD_Gly3P_dh_N"/>
    <property type="match status" value="1"/>
</dbReference>
<dbReference type="Proteomes" id="UP000289326">
    <property type="component" value="Chromosome"/>
</dbReference>
<dbReference type="Pfam" id="PF07479">
    <property type="entry name" value="NAD_Gly3P_dh_C"/>
    <property type="match status" value="1"/>
</dbReference>
<evidence type="ECO:0000256" key="4">
    <source>
        <dbReference type="ARBA" id="ARBA00023027"/>
    </source>
</evidence>
<evidence type="ECO:0000256" key="2">
    <source>
        <dbReference type="ARBA" id="ARBA00022516"/>
    </source>
</evidence>
<reference evidence="15 16" key="1">
    <citation type="submission" date="2019-01" db="EMBL/GenBank/DDBJ databases">
        <title>Complete sequence and annotation of the Mycoplasma phocirhinis strain 852T genome.</title>
        <authorList>
            <person name="Frasca S.Jr."/>
            <person name="Kutish G.F."/>
            <person name="Castellanos Gell J."/>
            <person name="Michaels D.L."/>
            <person name="Brown D.R."/>
        </authorList>
    </citation>
    <scope>NUCLEOTIDE SEQUENCE [LARGE SCALE GENOMIC DNA]</scope>
    <source>
        <strain evidence="15 16">852</strain>
    </source>
</reference>
<dbReference type="InterPro" id="IPR006109">
    <property type="entry name" value="G3P_DH_NAD-dep_C"/>
</dbReference>
<dbReference type="Gene3D" id="1.10.1040.10">
    <property type="entry name" value="N-(1-d-carboxylethyl)-l-norvaline Dehydrogenase, domain 2"/>
    <property type="match status" value="1"/>
</dbReference>
<feature type="binding site" evidence="9">
    <location>
        <position position="109"/>
    </location>
    <ligand>
        <name>substrate</name>
    </ligand>
</feature>
<dbReference type="InterPro" id="IPR011128">
    <property type="entry name" value="G3P_DH_NAD-dep_N"/>
</dbReference>